<comment type="caution">
    <text evidence="1">The sequence shown here is derived from an EMBL/GenBank/DDBJ whole genome shotgun (WGS) entry which is preliminary data.</text>
</comment>
<evidence type="ECO:0000313" key="2">
    <source>
        <dbReference type="Proteomes" id="UP001320706"/>
    </source>
</evidence>
<keyword evidence="2" id="KW-1185">Reference proteome</keyword>
<accession>A0ACC3SCW2</accession>
<reference evidence="1" key="1">
    <citation type="submission" date="2024-02" db="EMBL/GenBank/DDBJ databases">
        <title>Metagenome Assembled Genome of Zalaria obscura JY119.</title>
        <authorList>
            <person name="Vighnesh L."/>
            <person name="Jagadeeshwari U."/>
            <person name="Venkata Ramana C."/>
            <person name="Sasikala C."/>
        </authorList>
    </citation>
    <scope>NUCLEOTIDE SEQUENCE</scope>
    <source>
        <strain evidence="1">JY119</strain>
    </source>
</reference>
<name>A0ACC3SCW2_9PEZI</name>
<evidence type="ECO:0000313" key="1">
    <source>
        <dbReference type="EMBL" id="KAK8206583.1"/>
    </source>
</evidence>
<sequence length="131" mass="14609">MHSLPVLPMVTVDSCTCSMQPIIDRLRDECMKQTSETIPPACHRLKSAMWLRWVSQLAIGGFAIVPGRRTATEAANSHLARRVVAWRRPRGFQSGPGYFRLLSTLTASDEISGPESHRLLFSGCLHDSVYL</sequence>
<protein>
    <submittedName>
        <fullName evidence="1">Uncharacterized protein</fullName>
    </submittedName>
</protein>
<dbReference type="EMBL" id="JAMKPW020000022">
    <property type="protein sequence ID" value="KAK8206583.1"/>
    <property type="molecule type" value="Genomic_DNA"/>
</dbReference>
<gene>
    <name evidence="1" type="ORF">M8818_004417</name>
</gene>
<organism evidence="1 2">
    <name type="scientific">Zalaria obscura</name>
    <dbReference type="NCBI Taxonomy" id="2024903"/>
    <lineage>
        <taxon>Eukaryota</taxon>
        <taxon>Fungi</taxon>
        <taxon>Dikarya</taxon>
        <taxon>Ascomycota</taxon>
        <taxon>Pezizomycotina</taxon>
        <taxon>Dothideomycetes</taxon>
        <taxon>Dothideomycetidae</taxon>
        <taxon>Dothideales</taxon>
        <taxon>Zalariaceae</taxon>
        <taxon>Zalaria</taxon>
    </lineage>
</organism>
<dbReference type="Proteomes" id="UP001320706">
    <property type="component" value="Unassembled WGS sequence"/>
</dbReference>
<proteinExistence type="predicted"/>